<feature type="transmembrane region" description="Helical" evidence="1">
    <location>
        <begin position="77"/>
        <end position="96"/>
    </location>
</feature>
<evidence type="ECO:0000313" key="2">
    <source>
        <dbReference type="EMBL" id="QEC63039.1"/>
    </source>
</evidence>
<protein>
    <submittedName>
        <fullName evidence="2">Uncharacterized protein</fullName>
    </submittedName>
</protein>
<accession>A0A5B8UVU9</accession>
<feature type="transmembrane region" description="Helical" evidence="1">
    <location>
        <begin position="147"/>
        <end position="168"/>
    </location>
</feature>
<sequence length="237" mass="27252">MDSSIEKGYKNVSWLFVAIFGIVVLGFFKTYFGLFPSFNNVTAIQHIHGLLFSAWFVLLFVQPLLIRYGKYRAHRIIGRFTYVLVPCIIISIHFIAREAYLNAVAAHKPRPDILAGTYFQVYQIFDFAVLYLLAIINKHRTPYHMRYMIATSLAIVGAGMRRVFVHVLHLDSEALLFGFLIPDLVLVGLIVYDWIKGNNARAYIIAFVILAVSHYSIYFLPHSALWQSVAGYFVRFF</sequence>
<feature type="transmembrane region" description="Helical" evidence="1">
    <location>
        <begin position="202"/>
        <end position="220"/>
    </location>
</feature>
<gene>
    <name evidence="2" type="ORF">FRZ54_10760</name>
</gene>
<feature type="transmembrane region" description="Helical" evidence="1">
    <location>
        <begin position="116"/>
        <end position="135"/>
    </location>
</feature>
<dbReference type="EMBL" id="CP042436">
    <property type="protein sequence ID" value="QEC63039.1"/>
    <property type="molecule type" value="Genomic_DNA"/>
</dbReference>
<feature type="transmembrane region" description="Helical" evidence="1">
    <location>
        <begin position="44"/>
        <end position="65"/>
    </location>
</feature>
<proteinExistence type="predicted"/>
<keyword evidence="1" id="KW-0472">Membrane</keyword>
<organism evidence="2 3">
    <name type="scientific">Mucilaginibacter ginsenosidivorans</name>
    <dbReference type="NCBI Taxonomy" id="398053"/>
    <lineage>
        <taxon>Bacteria</taxon>
        <taxon>Pseudomonadati</taxon>
        <taxon>Bacteroidota</taxon>
        <taxon>Sphingobacteriia</taxon>
        <taxon>Sphingobacteriales</taxon>
        <taxon>Sphingobacteriaceae</taxon>
        <taxon>Mucilaginibacter</taxon>
    </lineage>
</organism>
<feature type="transmembrane region" description="Helical" evidence="1">
    <location>
        <begin position="12"/>
        <end position="32"/>
    </location>
</feature>
<dbReference type="OrthoDB" id="822156at2"/>
<dbReference type="AlphaFoldDB" id="A0A5B8UVU9"/>
<keyword evidence="3" id="KW-1185">Reference proteome</keyword>
<feature type="transmembrane region" description="Helical" evidence="1">
    <location>
        <begin position="174"/>
        <end position="195"/>
    </location>
</feature>
<dbReference type="KEGG" id="mgin:FRZ54_10760"/>
<reference evidence="2 3" key="1">
    <citation type="journal article" date="2017" name="Curr. Microbiol.">
        <title>Mucilaginibacter ginsenosidivorans sp. nov., Isolated from Soil of Ginseng Field.</title>
        <authorList>
            <person name="Kim M.M."/>
            <person name="Siddiqi M.Z."/>
            <person name="Im W.T."/>
        </authorList>
    </citation>
    <scope>NUCLEOTIDE SEQUENCE [LARGE SCALE GENOMIC DNA]</scope>
    <source>
        <strain evidence="2 3">Gsoil 3017</strain>
    </source>
</reference>
<name>A0A5B8UVU9_9SPHI</name>
<keyword evidence="1" id="KW-0812">Transmembrane</keyword>
<evidence type="ECO:0000256" key="1">
    <source>
        <dbReference type="SAM" id="Phobius"/>
    </source>
</evidence>
<evidence type="ECO:0000313" key="3">
    <source>
        <dbReference type="Proteomes" id="UP000321479"/>
    </source>
</evidence>
<dbReference type="RefSeq" id="WP_147031615.1">
    <property type="nucleotide sequence ID" value="NZ_CP042436.1"/>
</dbReference>
<dbReference type="Proteomes" id="UP000321479">
    <property type="component" value="Chromosome"/>
</dbReference>
<keyword evidence="1" id="KW-1133">Transmembrane helix</keyword>